<evidence type="ECO:0000313" key="7">
    <source>
        <dbReference type="Proteomes" id="UP001419268"/>
    </source>
</evidence>
<evidence type="ECO:0000256" key="3">
    <source>
        <dbReference type="ARBA" id="ARBA00023242"/>
    </source>
</evidence>
<dbReference type="PANTHER" id="PTHR13948">
    <property type="entry name" value="RNA-BINDING PROTEIN"/>
    <property type="match status" value="1"/>
</dbReference>
<dbReference type="PROSITE" id="PS50174">
    <property type="entry name" value="G_PATCH"/>
    <property type="match status" value="1"/>
</dbReference>
<dbReference type="PANTHER" id="PTHR13948:SF38">
    <property type="entry name" value="D111_G-PATCH DOMAIN-CONTAINING PROTEIN"/>
    <property type="match status" value="1"/>
</dbReference>
<name>A0AAP0NVC0_9MAGN</name>
<dbReference type="SMART" id="SM00443">
    <property type="entry name" value="G_patch"/>
    <property type="match status" value="1"/>
</dbReference>
<proteinExistence type="predicted"/>
<dbReference type="GO" id="GO:0005634">
    <property type="term" value="C:nucleus"/>
    <property type="evidence" value="ECO:0007669"/>
    <property type="project" value="UniProtKB-SubCell"/>
</dbReference>
<reference evidence="6 7" key="1">
    <citation type="submission" date="2024-01" db="EMBL/GenBank/DDBJ databases">
        <title>Genome assemblies of Stephania.</title>
        <authorList>
            <person name="Yang L."/>
        </authorList>
    </citation>
    <scope>NUCLEOTIDE SEQUENCE [LARGE SCALE GENOMIC DNA]</scope>
    <source>
        <strain evidence="6">JXDWG</strain>
        <tissue evidence="6">Leaf</tissue>
    </source>
</reference>
<feature type="domain" description="G-patch" evidence="5">
    <location>
        <begin position="484"/>
        <end position="530"/>
    </location>
</feature>
<dbReference type="InterPro" id="IPR041591">
    <property type="entry name" value="OCRE"/>
</dbReference>
<evidence type="ECO:0000256" key="1">
    <source>
        <dbReference type="ARBA" id="ARBA00004123"/>
    </source>
</evidence>
<organism evidence="6 7">
    <name type="scientific">Stephania cephalantha</name>
    <dbReference type="NCBI Taxonomy" id="152367"/>
    <lineage>
        <taxon>Eukaryota</taxon>
        <taxon>Viridiplantae</taxon>
        <taxon>Streptophyta</taxon>
        <taxon>Embryophyta</taxon>
        <taxon>Tracheophyta</taxon>
        <taxon>Spermatophyta</taxon>
        <taxon>Magnoliopsida</taxon>
        <taxon>Ranunculales</taxon>
        <taxon>Menispermaceae</taxon>
        <taxon>Menispermoideae</taxon>
        <taxon>Cissampelideae</taxon>
        <taxon>Stephania</taxon>
    </lineage>
</organism>
<protein>
    <recommendedName>
        <fullName evidence="5">G-patch domain-containing protein</fullName>
    </recommendedName>
</protein>
<dbReference type="AlphaFoldDB" id="A0AAP0NVC0"/>
<dbReference type="EMBL" id="JBBNAG010000007">
    <property type="protein sequence ID" value="KAK9119784.1"/>
    <property type="molecule type" value="Genomic_DNA"/>
</dbReference>
<dbReference type="CDD" id="cd16074">
    <property type="entry name" value="OCRE"/>
    <property type="match status" value="1"/>
</dbReference>
<dbReference type="Proteomes" id="UP001419268">
    <property type="component" value="Unassembled WGS sequence"/>
</dbReference>
<dbReference type="Pfam" id="PF17780">
    <property type="entry name" value="OCRE"/>
    <property type="match status" value="1"/>
</dbReference>
<feature type="region of interest" description="Disordered" evidence="4">
    <location>
        <begin position="444"/>
        <end position="473"/>
    </location>
</feature>
<keyword evidence="3" id="KW-0539">Nucleus</keyword>
<comment type="subcellular location">
    <subcellularLocation>
        <location evidence="1">Nucleus</location>
    </subcellularLocation>
</comment>
<dbReference type="GO" id="GO:0003723">
    <property type="term" value="F:RNA binding"/>
    <property type="evidence" value="ECO:0007669"/>
    <property type="project" value="UniProtKB-KW"/>
</dbReference>
<accession>A0AAP0NVC0</accession>
<evidence type="ECO:0000259" key="5">
    <source>
        <dbReference type="PROSITE" id="PS50174"/>
    </source>
</evidence>
<dbReference type="InterPro" id="IPR000467">
    <property type="entry name" value="G_patch_dom"/>
</dbReference>
<dbReference type="Pfam" id="PF01585">
    <property type="entry name" value="G-patch"/>
    <property type="match status" value="1"/>
</dbReference>
<dbReference type="GO" id="GO:0000398">
    <property type="term" value="P:mRNA splicing, via spliceosome"/>
    <property type="evidence" value="ECO:0007669"/>
    <property type="project" value="TreeGrafter"/>
</dbReference>
<sequence>MAGTDDSGGEESCGFEWDDESQLYYHVSSGFYHDPNAGWYYSSRDGLYYSFENGNYVLLESHKGEKGEADNQDAVVSDQVSRDEPCPVECANDDGLENLPPPPSEWLEETLIDLYLSGYSDGRNADELKVTSERDVRCEEDEDSEIEEGEWIPEDPSYAAELLERDCNEGHKLSQDLHIPSSSRAIHHVVEVRQSHASSSVELPASLSARFNAPSRLCAAAAASVIHARSPSTLLASVPSVRDPSMAASLLLVRCASQEEENWLAQYGQVIQSKEPEPPFPVTDLWDWAMVWETIERKKHGKKKKYKLARLLGKLVRPSAKLHPSVPSGARVLKTPAICEVHVSLVRVSSGQVYRLRSPSLKYLSSLPTYNSSNPTKDWGFPDLDVNNKQGINLPNIGGNNRNQETQVEVPACQDSSALSSQLTSSNKDKSCIYRDRAAERRALHGGYGTGPGQKNSGAMEASSPVSNSTEEAAAEALDMSFGADSYARRIMENMGWKEGEALGSTVKGLKEPLVAVGNKGYAGLGWVQRRPGGG</sequence>
<evidence type="ECO:0000256" key="2">
    <source>
        <dbReference type="ARBA" id="ARBA00022884"/>
    </source>
</evidence>
<comment type="caution">
    <text evidence="6">The sequence shown here is derived from an EMBL/GenBank/DDBJ whole genome shotgun (WGS) entry which is preliminary data.</text>
</comment>
<gene>
    <name evidence="6" type="ORF">Scep_017877</name>
</gene>
<evidence type="ECO:0000313" key="6">
    <source>
        <dbReference type="EMBL" id="KAK9119784.1"/>
    </source>
</evidence>
<evidence type="ECO:0000256" key="4">
    <source>
        <dbReference type="SAM" id="MobiDB-lite"/>
    </source>
</evidence>
<keyword evidence="2" id="KW-0694">RNA-binding</keyword>
<keyword evidence="7" id="KW-1185">Reference proteome</keyword>